<feature type="domain" description="Beta-lactamase-related" evidence="3">
    <location>
        <begin position="143"/>
        <end position="309"/>
    </location>
</feature>
<dbReference type="SUPFAM" id="SSF56601">
    <property type="entry name" value="beta-lactamase/transpeptidase-like"/>
    <property type="match status" value="1"/>
</dbReference>
<sequence length="336" mass="36015">MFPYGSPGRGSTPPVGPGASPRCAPKAPRRRHRLREGGVIPTAKSPGRPIGRSRRRTYARTRRRTRGSGGLPVSPFRKNTADPRTLRTGATRVRLALLAFIAVVVATVTISPALAQAPPDSPNPAPSAGRGPTDEREVEAFLDGYFAQQLEGHKIPGATVSVVKDGEVLFAKGYSEADVARGKPVVADETLFRIASTSKLFTSTAAMQLVEEGRLDLDEDVNVYLDDVEIPDAYPGRPVTLRHLLTHTAGFEQVITGSGARDAAGVEPLGEYLSDNVPERVRPPGEATSYSNYGMSLAGLVVEDVSGSPSRATSRRTSRVPWAWRARPSTSRPWAS</sequence>
<dbReference type="InterPro" id="IPR050789">
    <property type="entry name" value="Diverse_Enzym_Activities"/>
</dbReference>
<dbReference type="EMBL" id="CP045121">
    <property type="protein sequence ID" value="QIN77442.1"/>
    <property type="molecule type" value="Genomic_DNA"/>
</dbReference>
<evidence type="ECO:0000256" key="2">
    <source>
        <dbReference type="SAM" id="Phobius"/>
    </source>
</evidence>
<dbReference type="AlphaFoldDB" id="A0A6G8PTN3"/>
<evidence type="ECO:0000313" key="5">
    <source>
        <dbReference type="Proteomes" id="UP000502706"/>
    </source>
</evidence>
<feature type="region of interest" description="Disordered" evidence="1">
    <location>
        <begin position="306"/>
        <end position="336"/>
    </location>
</feature>
<feature type="compositionally biased region" description="Basic residues" evidence="1">
    <location>
        <begin position="51"/>
        <end position="66"/>
    </location>
</feature>
<dbReference type="PANTHER" id="PTHR43283:SF3">
    <property type="entry name" value="BETA-LACTAMASE FAMILY PROTEIN (AFU_ORTHOLOGUE AFUA_5G07500)"/>
    <property type="match status" value="1"/>
</dbReference>
<evidence type="ECO:0000259" key="3">
    <source>
        <dbReference type="Pfam" id="PF00144"/>
    </source>
</evidence>
<feature type="region of interest" description="Disordered" evidence="1">
    <location>
        <begin position="1"/>
        <end position="85"/>
    </location>
</feature>
<dbReference type="PANTHER" id="PTHR43283">
    <property type="entry name" value="BETA-LACTAMASE-RELATED"/>
    <property type="match status" value="1"/>
</dbReference>
<dbReference type="Proteomes" id="UP000502706">
    <property type="component" value="Chromosome"/>
</dbReference>
<keyword evidence="2" id="KW-0812">Transmembrane</keyword>
<dbReference type="Gene3D" id="3.40.710.10">
    <property type="entry name" value="DD-peptidase/beta-lactamase superfamily"/>
    <property type="match status" value="1"/>
</dbReference>
<gene>
    <name evidence="4" type="ORF">GBA65_01775</name>
</gene>
<keyword evidence="2" id="KW-0472">Membrane</keyword>
<keyword evidence="2" id="KW-1133">Transmembrane helix</keyword>
<evidence type="ECO:0000313" key="4">
    <source>
        <dbReference type="EMBL" id="QIN77442.1"/>
    </source>
</evidence>
<proteinExistence type="predicted"/>
<keyword evidence="5" id="KW-1185">Reference proteome</keyword>
<organism evidence="4 5">
    <name type="scientific">Rubrobacter marinus</name>
    <dbReference type="NCBI Taxonomy" id="2653852"/>
    <lineage>
        <taxon>Bacteria</taxon>
        <taxon>Bacillati</taxon>
        <taxon>Actinomycetota</taxon>
        <taxon>Rubrobacteria</taxon>
        <taxon>Rubrobacterales</taxon>
        <taxon>Rubrobacteraceae</taxon>
        <taxon>Rubrobacter</taxon>
    </lineage>
</organism>
<name>A0A6G8PTN3_9ACTN</name>
<evidence type="ECO:0000256" key="1">
    <source>
        <dbReference type="SAM" id="MobiDB-lite"/>
    </source>
</evidence>
<feature type="region of interest" description="Disordered" evidence="1">
    <location>
        <begin position="114"/>
        <end position="134"/>
    </location>
</feature>
<dbReference type="InterPro" id="IPR012338">
    <property type="entry name" value="Beta-lactam/transpept-like"/>
</dbReference>
<dbReference type="KEGG" id="rmar:GBA65_01775"/>
<dbReference type="Pfam" id="PF00144">
    <property type="entry name" value="Beta-lactamase"/>
    <property type="match status" value="1"/>
</dbReference>
<feature type="transmembrane region" description="Helical" evidence="2">
    <location>
        <begin position="95"/>
        <end position="115"/>
    </location>
</feature>
<dbReference type="GO" id="GO:0016787">
    <property type="term" value="F:hydrolase activity"/>
    <property type="evidence" value="ECO:0007669"/>
    <property type="project" value="UniProtKB-KW"/>
</dbReference>
<keyword evidence="4" id="KW-0378">Hydrolase</keyword>
<dbReference type="InterPro" id="IPR001466">
    <property type="entry name" value="Beta-lactam-related"/>
</dbReference>
<protein>
    <submittedName>
        <fullName evidence="4">Serine hydrolase</fullName>
    </submittedName>
</protein>
<reference evidence="4 5" key="1">
    <citation type="submission" date="2019-10" db="EMBL/GenBank/DDBJ databases">
        <title>Rubrobacter sp nov SCSIO 52915 isolated from a deep-sea sediment in the South China Sea.</title>
        <authorList>
            <person name="Chen R.W."/>
        </authorList>
    </citation>
    <scope>NUCLEOTIDE SEQUENCE [LARGE SCALE GENOMIC DNA]</scope>
    <source>
        <strain evidence="4 5">SCSIO 52915</strain>
    </source>
</reference>
<accession>A0A6G8PTN3</accession>